<dbReference type="InterPro" id="IPR050300">
    <property type="entry name" value="GDXG_lipolytic_enzyme"/>
</dbReference>
<keyword evidence="1" id="KW-0378">Hydrolase</keyword>
<organism evidence="4 5">
    <name type="scientific">Lacibacter cauensis</name>
    <dbReference type="NCBI Taxonomy" id="510947"/>
    <lineage>
        <taxon>Bacteria</taxon>
        <taxon>Pseudomonadati</taxon>
        <taxon>Bacteroidota</taxon>
        <taxon>Chitinophagia</taxon>
        <taxon>Chitinophagales</taxon>
        <taxon>Chitinophagaceae</taxon>
        <taxon>Lacibacter</taxon>
    </lineage>
</organism>
<reference evidence="4 5" key="1">
    <citation type="journal article" date="2015" name="Stand. Genomic Sci.">
        <title>Genomic Encyclopedia of Bacterial and Archaeal Type Strains, Phase III: the genomes of soil and plant-associated and newly described type strains.</title>
        <authorList>
            <person name="Whitman W.B."/>
            <person name="Woyke T."/>
            <person name="Klenk H.P."/>
            <person name="Zhou Y."/>
            <person name="Lilburn T.G."/>
            <person name="Beck B.J."/>
            <person name="De Vos P."/>
            <person name="Vandamme P."/>
            <person name="Eisen J.A."/>
            <person name="Garrity G."/>
            <person name="Hugenholtz P."/>
            <person name="Kyrpides N.C."/>
        </authorList>
    </citation>
    <scope>NUCLEOTIDE SEQUENCE [LARGE SCALE GENOMIC DNA]</scope>
    <source>
        <strain evidence="4 5">CGMCC 1.7271</strain>
    </source>
</reference>
<feature type="chain" id="PRO_5022183882" evidence="2">
    <location>
        <begin position="20"/>
        <end position="330"/>
    </location>
</feature>
<gene>
    <name evidence="4" type="ORF">IQ13_1416</name>
</gene>
<dbReference type="PANTHER" id="PTHR48081">
    <property type="entry name" value="AB HYDROLASE SUPERFAMILY PROTEIN C4A8.06C"/>
    <property type="match status" value="1"/>
</dbReference>
<dbReference type="SUPFAM" id="SSF53474">
    <property type="entry name" value="alpha/beta-Hydrolases"/>
    <property type="match status" value="1"/>
</dbReference>
<dbReference type="OrthoDB" id="9777975at2"/>
<comment type="caution">
    <text evidence="4">The sequence shown here is derived from an EMBL/GenBank/DDBJ whole genome shotgun (WGS) entry which is preliminary data.</text>
</comment>
<keyword evidence="2" id="KW-0732">Signal</keyword>
<dbReference type="Gene3D" id="3.40.50.1820">
    <property type="entry name" value="alpha/beta hydrolase"/>
    <property type="match status" value="1"/>
</dbReference>
<keyword evidence="5" id="KW-1185">Reference proteome</keyword>
<evidence type="ECO:0000313" key="5">
    <source>
        <dbReference type="Proteomes" id="UP000316167"/>
    </source>
</evidence>
<protein>
    <submittedName>
        <fullName evidence="4">Pectinesterase</fullName>
    </submittedName>
</protein>
<dbReference type="InterPro" id="IPR029058">
    <property type="entry name" value="AB_hydrolase_fold"/>
</dbReference>
<dbReference type="EMBL" id="VLLE01000003">
    <property type="protein sequence ID" value="TWI83308.1"/>
    <property type="molecule type" value="Genomic_DNA"/>
</dbReference>
<name>A0A562SQ45_9BACT</name>
<dbReference type="RefSeq" id="WP_144885377.1">
    <property type="nucleotide sequence ID" value="NZ_VLLE01000003.1"/>
</dbReference>
<dbReference type="InterPro" id="IPR049492">
    <property type="entry name" value="BD-FAE-like_dom"/>
</dbReference>
<dbReference type="AlphaFoldDB" id="A0A562SQ45"/>
<proteinExistence type="predicted"/>
<dbReference type="PANTHER" id="PTHR48081:SF13">
    <property type="entry name" value="ALPHA_BETA HYDROLASE"/>
    <property type="match status" value="1"/>
</dbReference>
<dbReference type="Proteomes" id="UP000316167">
    <property type="component" value="Unassembled WGS sequence"/>
</dbReference>
<accession>A0A562SQ45</accession>
<dbReference type="Pfam" id="PF20434">
    <property type="entry name" value="BD-FAE"/>
    <property type="match status" value="1"/>
</dbReference>
<dbReference type="GO" id="GO:0016787">
    <property type="term" value="F:hydrolase activity"/>
    <property type="evidence" value="ECO:0007669"/>
    <property type="project" value="UniProtKB-KW"/>
</dbReference>
<feature type="signal peptide" evidence="2">
    <location>
        <begin position="1"/>
        <end position="19"/>
    </location>
</feature>
<evidence type="ECO:0000256" key="1">
    <source>
        <dbReference type="ARBA" id="ARBA00022801"/>
    </source>
</evidence>
<evidence type="ECO:0000259" key="3">
    <source>
        <dbReference type="Pfam" id="PF20434"/>
    </source>
</evidence>
<feature type="domain" description="BD-FAE-like" evidence="3">
    <location>
        <begin position="78"/>
        <end position="267"/>
    </location>
</feature>
<evidence type="ECO:0000256" key="2">
    <source>
        <dbReference type="SAM" id="SignalP"/>
    </source>
</evidence>
<evidence type="ECO:0000313" key="4">
    <source>
        <dbReference type="EMBL" id="TWI83308.1"/>
    </source>
</evidence>
<sequence length="330" mass="36866">MKRLFYIVHGLLFCMAANAQTVNGITNVPDTSFNLTKEKEKVKKQYPFIVLPADERSAFIEEIKGINYYKPTNRFLQLDAFFPKQNKGHKKLHPAIIIIHGGGWRSGNRTQHHALAFALAGKGYACFTPEYRLSTEAFYPAAVQDIKAAVQWIKTKGATYAVDTTKIVVMGFSAGGQLAALVGNTNGYQPFEPLTNLKASTNVQAIVDVDGTLSFIHPQSSETKPSPTIGASEYWLGYNTTENPELWKEASPLSHAGANSLPTLFLNSSVERMHAGREDYISILQQHKIYTEVHTFENSPHSFCLFEPWFTPTVNYITSFLQNIFPDAQH</sequence>